<dbReference type="EMBL" id="CP036433">
    <property type="protein sequence ID" value="QDU99153.1"/>
    <property type="molecule type" value="Genomic_DNA"/>
</dbReference>
<dbReference type="Pfam" id="PF09335">
    <property type="entry name" value="VTT_dom"/>
    <property type="match status" value="1"/>
</dbReference>
<evidence type="ECO:0000256" key="6">
    <source>
        <dbReference type="RuleBase" id="RU366058"/>
    </source>
</evidence>
<dbReference type="InterPro" id="IPR015414">
    <property type="entry name" value="TMEM64"/>
</dbReference>
<comment type="subcellular location">
    <subcellularLocation>
        <location evidence="1 6">Cell membrane</location>
        <topology evidence="1 6">Multi-pass membrane protein</topology>
    </subcellularLocation>
</comment>
<feature type="transmembrane region" description="Helical" evidence="6">
    <location>
        <begin position="158"/>
        <end position="176"/>
    </location>
</feature>
<evidence type="ECO:0000256" key="4">
    <source>
        <dbReference type="ARBA" id="ARBA00022989"/>
    </source>
</evidence>
<proteinExistence type="inferred from homology"/>
<feature type="domain" description="VTT" evidence="7">
    <location>
        <begin position="62"/>
        <end position="178"/>
    </location>
</feature>
<dbReference type="InterPro" id="IPR032816">
    <property type="entry name" value="VTT_dom"/>
</dbReference>
<dbReference type="Proteomes" id="UP000317648">
    <property type="component" value="Chromosome"/>
</dbReference>
<evidence type="ECO:0000313" key="8">
    <source>
        <dbReference type="EMBL" id="QDU99153.1"/>
    </source>
</evidence>
<keyword evidence="5 6" id="KW-0472">Membrane</keyword>
<dbReference type="OrthoDB" id="261761at2"/>
<evidence type="ECO:0000256" key="2">
    <source>
        <dbReference type="ARBA" id="ARBA00022475"/>
    </source>
</evidence>
<organism evidence="8 9">
    <name type="scientific">Lignipirellula cremea</name>
    <dbReference type="NCBI Taxonomy" id="2528010"/>
    <lineage>
        <taxon>Bacteria</taxon>
        <taxon>Pseudomonadati</taxon>
        <taxon>Planctomycetota</taxon>
        <taxon>Planctomycetia</taxon>
        <taxon>Pirellulales</taxon>
        <taxon>Pirellulaceae</taxon>
        <taxon>Lignipirellula</taxon>
    </lineage>
</organism>
<evidence type="ECO:0000313" key="9">
    <source>
        <dbReference type="Proteomes" id="UP000317648"/>
    </source>
</evidence>
<feature type="transmembrane region" description="Helical" evidence="6">
    <location>
        <begin position="188"/>
        <end position="208"/>
    </location>
</feature>
<protein>
    <recommendedName>
        <fullName evidence="6">TVP38/TMEM64 family membrane protein</fullName>
    </recommendedName>
</protein>
<comment type="similarity">
    <text evidence="6">Belongs to the TVP38/TMEM64 family.</text>
</comment>
<sequence length="224" mass="24558">MRDLFRPVLFMTVVILIPVLPFLLFGAQLESWAESWRDEPQARGWTAGLVFALLASDIFLPVPASAVSTLGGSQLGAVWGTLISWAGMSVGAAAGFGLARRYGSRFARWFSKEEDLDRIDALTQRYGPATLLITRGVPVLAEASVLMLGMHRLSWSRFLPPVLLANLVLSVAYAVFGNEAQKHEWLPLALGVSIGLPVLLAAIAMRWLPKEEPEEEGEAEDKRE</sequence>
<evidence type="ECO:0000256" key="3">
    <source>
        <dbReference type="ARBA" id="ARBA00022692"/>
    </source>
</evidence>
<dbReference type="GO" id="GO:0005886">
    <property type="term" value="C:plasma membrane"/>
    <property type="evidence" value="ECO:0007669"/>
    <property type="project" value="UniProtKB-SubCell"/>
</dbReference>
<reference evidence="8 9" key="1">
    <citation type="submission" date="2019-02" db="EMBL/GenBank/DDBJ databases">
        <title>Deep-cultivation of Planctomycetes and their phenomic and genomic characterization uncovers novel biology.</title>
        <authorList>
            <person name="Wiegand S."/>
            <person name="Jogler M."/>
            <person name="Boedeker C."/>
            <person name="Pinto D."/>
            <person name="Vollmers J."/>
            <person name="Rivas-Marin E."/>
            <person name="Kohn T."/>
            <person name="Peeters S.H."/>
            <person name="Heuer A."/>
            <person name="Rast P."/>
            <person name="Oberbeckmann S."/>
            <person name="Bunk B."/>
            <person name="Jeske O."/>
            <person name="Meyerdierks A."/>
            <person name="Storesund J.E."/>
            <person name="Kallscheuer N."/>
            <person name="Luecker S."/>
            <person name="Lage O.M."/>
            <person name="Pohl T."/>
            <person name="Merkel B.J."/>
            <person name="Hornburger P."/>
            <person name="Mueller R.-W."/>
            <person name="Bruemmer F."/>
            <person name="Labrenz M."/>
            <person name="Spormann A.M."/>
            <person name="Op den Camp H."/>
            <person name="Overmann J."/>
            <person name="Amann R."/>
            <person name="Jetten M.S.M."/>
            <person name="Mascher T."/>
            <person name="Medema M.H."/>
            <person name="Devos D.P."/>
            <person name="Kaster A.-K."/>
            <person name="Ovreas L."/>
            <person name="Rohde M."/>
            <person name="Galperin M.Y."/>
            <person name="Jogler C."/>
        </authorList>
    </citation>
    <scope>NUCLEOTIDE SEQUENCE [LARGE SCALE GENOMIC DNA]</scope>
    <source>
        <strain evidence="8 9">Pla85_3_4</strain>
    </source>
</reference>
<keyword evidence="3 6" id="KW-0812">Transmembrane</keyword>
<dbReference type="PANTHER" id="PTHR12677">
    <property type="entry name" value="GOLGI APPARATUS MEMBRANE PROTEIN TVP38-RELATED"/>
    <property type="match status" value="1"/>
</dbReference>
<name>A0A518E515_9BACT</name>
<gene>
    <name evidence="8" type="primary">ydjZ_2</name>
    <name evidence="8" type="ORF">Pla8534_70650</name>
</gene>
<evidence type="ECO:0000259" key="7">
    <source>
        <dbReference type="Pfam" id="PF09335"/>
    </source>
</evidence>
<feature type="transmembrane region" description="Helical" evidence="6">
    <location>
        <begin position="6"/>
        <end position="25"/>
    </location>
</feature>
<keyword evidence="9" id="KW-1185">Reference proteome</keyword>
<feature type="transmembrane region" description="Helical" evidence="6">
    <location>
        <begin position="45"/>
        <end position="64"/>
    </location>
</feature>
<accession>A0A518E515</accession>
<evidence type="ECO:0000256" key="1">
    <source>
        <dbReference type="ARBA" id="ARBA00004651"/>
    </source>
</evidence>
<keyword evidence="2 6" id="KW-1003">Cell membrane</keyword>
<dbReference type="KEGG" id="lcre:Pla8534_70650"/>
<dbReference type="AlphaFoldDB" id="A0A518E515"/>
<keyword evidence="4 6" id="KW-1133">Transmembrane helix</keyword>
<dbReference type="PANTHER" id="PTHR12677:SF59">
    <property type="entry name" value="GOLGI APPARATUS MEMBRANE PROTEIN TVP38-RELATED"/>
    <property type="match status" value="1"/>
</dbReference>
<dbReference type="RefSeq" id="WP_145058946.1">
    <property type="nucleotide sequence ID" value="NZ_CP036433.1"/>
</dbReference>
<feature type="transmembrane region" description="Helical" evidence="6">
    <location>
        <begin position="76"/>
        <end position="99"/>
    </location>
</feature>
<evidence type="ECO:0000256" key="5">
    <source>
        <dbReference type="ARBA" id="ARBA00023136"/>
    </source>
</evidence>